<dbReference type="Proteomes" id="UP000076837">
    <property type="component" value="Unassembled WGS sequence"/>
</dbReference>
<evidence type="ECO:0000313" key="1">
    <source>
        <dbReference type="EMBL" id="KZM20682.1"/>
    </source>
</evidence>
<evidence type="ECO:0000313" key="2">
    <source>
        <dbReference type="Proteomes" id="UP000076837"/>
    </source>
</evidence>
<proteinExistence type="predicted"/>
<name>A0A162ZLR5_DIDRA</name>
<dbReference type="EMBL" id="JYNV01000272">
    <property type="protein sequence ID" value="KZM20682.1"/>
    <property type="molecule type" value="Genomic_DNA"/>
</dbReference>
<gene>
    <name evidence="1" type="ORF">ST47_g8167</name>
</gene>
<organism evidence="1 2">
    <name type="scientific">Didymella rabiei</name>
    <name type="common">Chickpea ascochyta blight fungus</name>
    <name type="synonym">Mycosphaerella rabiei</name>
    <dbReference type="NCBI Taxonomy" id="5454"/>
    <lineage>
        <taxon>Eukaryota</taxon>
        <taxon>Fungi</taxon>
        <taxon>Dikarya</taxon>
        <taxon>Ascomycota</taxon>
        <taxon>Pezizomycotina</taxon>
        <taxon>Dothideomycetes</taxon>
        <taxon>Pleosporomycetidae</taxon>
        <taxon>Pleosporales</taxon>
        <taxon>Pleosporineae</taxon>
        <taxon>Didymellaceae</taxon>
        <taxon>Ascochyta</taxon>
    </lineage>
</organism>
<accession>A0A162ZLR5</accession>
<protein>
    <submittedName>
        <fullName evidence="1">Uncharacterized protein</fullName>
    </submittedName>
</protein>
<dbReference type="AlphaFoldDB" id="A0A162ZLR5"/>
<comment type="caution">
    <text evidence="1">The sequence shown here is derived from an EMBL/GenBank/DDBJ whole genome shotgun (WGS) entry which is preliminary data.</text>
</comment>
<keyword evidence="2" id="KW-1185">Reference proteome</keyword>
<reference evidence="1 2" key="1">
    <citation type="journal article" date="2016" name="Sci. Rep.">
        <title>Draft genome sequencing and secretome analysis of fungal phytopathogen Ascochyta rabiei provides insight into the necrotrophic effector repertoire.</title>
        <authorList>
            <person name="Verma S."/>
            <person name="Gazara R.K."/>
            <person name="Nizam S."/>
            <person name="Parween S."/>
            <person name="Chattopadhyay D."/>
            <person name="Verma P.K."/>
        </authorList>
    </citation>
    <scope>NUCLEOTIDE SEQUENCE [LARGE SCALE GENOMIC DNA]</scope>
    <source>
        <strain evidence="1 2">ArDII</strain>
    </source>
</reference>
<sequence>MPPISTSGVHAGELELAPTPVELKLEMWTPTGSWVHYDETSPPQSKSAGVELDFWTLSVIWENAESMLSRIALISNDKPQNQTEVLRALGMRSSLTTVHSIRMNAAGTKELARTPHRCPPAASLSLQLGGGGACRSTQQGCAVGTTHDAGGAGGAGGSGGSGDAGVAGAAVLRCGAMLGTMECLGGAAGVVVVVMPRRFGAEGVSQRDLQRHRVLSHAGCISEQARTQPCAMVGHVP</sequence>